<feature type="domain" description="HTH dtxR-type" evidence="5">
    <location>
        <begin position="2"/>
        <end position="63"/>
    </location>
</feature>
<keyword evidence="4" id="KW-0804">Transcription</keyword>
<proteinExistence type="inferred from homology"/>
<dbReference type="EMBL" id="JAUOZS010000001">
    <property type="protein sequence ID" value="MDT8899772.1"/>
    <property type="molecule type" value="Genomic_DNA"/>
</dbReference>
<dbReference type="SMART" id="SM00529">
    <property type="entry name" value="HTH_DTXR"/>
    <property type="match status" value="1"/>
</dbReference>
<dbReference type="InterPro" id="IPR036390">
    <property type="entry name" value="WH_DNA-bd_sf"/>
</dbReference>
<evidence type="ECO:0000256" key="2">
    <source>
        <dbReference type="ARBA" id="ARBA00023015"/>
    </source>
</evidence>
<organism evidence="6 7">
    <name type="scientific">Anaeroselena agilis</name>
    <dbReference type="NCBI Taxonomy" id="3063788"/>
    <lineage>
        <taxon>Bacteria</taxon>
        <taxon>Bacillati</taxon>
        <taxon>Bacillota</taxon>
        <taxon>Negativicutes</taxon>
        <taxon>Acetonemataceae</taxon>
        <taxon>Anaeroselena</taxon>
    </lineage>
</organism>
<name>A0ABU3NSH3_9FIRM</name>
<accession>A0ABU3NSH3</accession>
<evidence type="ECO:0000256" key="4">
    <source>
        <dbReference type="ARBA" id="ARBA00023163"/>
    </source>
</evidence>
<dbReference type="InterPro" id="IPR036421">
    <property type="entry name" value="Fe_dep_repressor_sf"/>
</dbReference>
<dbReference type="PROSITE" id="PS50944">
    <property type="entry name" value="HTH_DTXR"/>
    <property type="match status" value="1"/>
</dbReference>
<dbReference type="PANTHER" id="PTHR33238">
    <property type="entry name" value="IRON (METAL) DEPENDENT REPRESSOR, DTXR FAMILY"/>
    <property type="match status" value="1"/>
</dbReference>
<evidence type="ECO:0000256" key="3">
    <source>
        <dbReference type="ARBA" id="ARBA00023125"/>
    </source>
</evidence>
<dbReference type="Gene3D" id="1.10.60.10">
    <property type="entry name" value="Iron dependent repressor, metal binding and dimerisation domain"/>
    <property type="match status" value="1"/>
</dbReference>
<evidence type="ECO:0000256" key="1">
    <source>
        <dbReference type="ARBA" id="ARBA00007871"/>
    </source>
</evidence>
<dbReference type="Gene3D" id="1.10.10.10">
    <property type="entry name" value="Winged helix-like DNA-binding domain superfamily/Winged helix DNA-binding domain"/>
    <property type="match status" value="1"/>
</dbReference>
<evidence type="ECO:0000313" key="6">
    <source>
        <dbReference type="EMBL" id="MDT8899772.1"/>
    </source>
</evidence>
<comment type="similarity">
    <text evidence="1">Belongs to the DtxR/MntR family.</text>
</comment>
<dbReference type="RefSeq" id="WP_413778340.1">
    <property type="nucleotide sequence ID" value="NZ_JAUOZS010000001.1"/>
</dbReference>
<gene>
    <name evidence="6" type="ORF">Q4T40_00730</name>
</gene>
<keyword evidence="7" id="KW-1185">Reference proteome</keyword>
<protein>
    <submittedName>
        <fullName evidence="6">Metal-dependent transcriptional regulator</fullName>
    </submittedName>
</protein>
<reference evidence="6 7" key="1">
    <citation type="submission" date="2023-07" db="EMBL/GenBank/DDBJ databases">
        <title>The novel representative of Negativicutes class, Anaeroselena agilis gen. nov. sp. nov.</title>
        <authorList>
            <person name="Prokofeva M.I."/>
            <person name="Elcheninov A.G."/>
            <person name="Klyukina A."/>
            <person name="Kublanov I.V."/>
            <person name="Frolov E.N."/>
            <person name="Podosokorskaya O.A."/>
        </authorList>
    </citation>
    <scope>NUCLEOTIDE SEQUENCE [LARGE SCALE GENOMIC DNA]</scope>
    <source>
        <strain evidence="6 7">4137-cl</strain>
    </source>
</reference>
<dbReference type="InterPro" id="IPR036388">
    <property type="entry name" value="WH-like_DNA-bd_sf"/>
</dbReference>
<evidence type="ECO:0000259" key="5">
    <source>
        <dbReference type="PROSITE" id="PS50944"/>
    </source>
</evidence>
<dbReference type="Proteomes" id="UP001254848">
    <property type="component" value="Unassembled WGS sequence"/>
</dbReference>
<dbReference type="SUPFAM" id="SSF46785">
    <property type="entry name" value="Winged helix' DNA-binding domain"/>
    <property type="match status" value="1"/>
</dbReference>
<dbReference type="SUPFAM" id="SSF47979">
    <property type="entry name" value="Iron-dependent repressor protein, dimerization domain"/>
    <property type="match status" value="1"/>
</dbReference>
<evidence type="ECO:0000313" key="7">
    <source>
        <dbReference type="Proteomes" id="UP001254848"/>
    </source>
</evidence>
<dbReference type="PANTHER" id="PTHR33238:SF7">
    <property type="entry name" value="IRON-DEPENDENT TRANSCRIPTIONAL REGULATOR"/>
    <property type="match status" value="1"/>
</dbReference>
<keyword evidence="2" id="KW-0805">Transcription regulation</keyword>
<dbReference type="Pfam" id="PF02742">
    <property type="entry name" value="Fe_dep_repr_C"/>
    <property type="match status" value="1"/>
</dbReference>
<dbReference type="InterPro" id="IPR022687">
    <property type="entry name" value="HTH_DTXR"/>
</dbReference>
<keyword evidence="3" id="KW-0238">DNA-binding</keyword>
<dbReference type="InterPro" id="IPR050536">
    <property type="entry name" value="DtxR_MntR_Metal-Reg"/>
</dbReference>
<sequence length="140" mass="16260">MLSPSLEDYLEEVYRFSITQEVVRVSDISHKLNFALPSVSKALGKLRARGYISYQKYGYIGLTDKGRQMGSYLVKRNQVLQDFLMLLRTPCDVAAEAEAMEHYLSRETIESIQVMMAFMRDEPEVYQSFVDYANKHDKKK</sequence>
<comment type="caution">
    <text evidence="6">The sequence shown here is derived from an EMBL/GenBank/DDBJ whole genome shotgun (WGS) entry which is preliminary data.</text>
</comment>
<dbReference type="InterPro" id="IPR022689">
    <property type="entry name" value="Iron_dep_repressor"/>
</dbReference>
<dbReference type="InterPro" id="IPR001367">
    <property type="entry name" value="Fe_dep_repressor"/>
</dbReference>
<dbReference type="Pfam" id="PF01325">
    <property type="entry name" value="Fe_dep_repress"/>
    <property type="match status" value="1"/>
</dbReference>